<feature type="binding site" evidence="16">
    <location>
        <position position="402"/>
    </location>
    <ligand>
        <name>Zn(2+)</name>
        <dbReference type="ChEBI" id="CHEBI:29105"/>
        <note>catalytic</note>
    </ligand>
</feature>
<keyword evidence="12 15" id="KW-1015">Disulfide bond</keyword>
<keyword evidence="4" id="KW-0964">Secreted</keyword>
<feature type="disulfide bond" evidence="15">
    <location>
        <begin position="712"/>
        <end position="721"/>
    </location>
</feature>
<dbReference type="GO" id="GO:1990913">
    <property type="term" value="C:sperm head plasma membrane"/>
    <property type="evidence" value="ECO:0007669"/>
    <property type="project" value="TreeGrafter"/>
</dbReference>
<feature type="binding site" evidence="16">
    <location>
        <position position="408"/>
    </location>
    <ligand>
        <name>Zn(2+)</name>
        <dbReference type="ChEBI" id="CHEBI:29105"/>
        <note>catalytic</note>
    </ligand>
</feature>
<keyword evidence="7 16" id="KW-0479">Metal-binding</keyword>
<dbReference type="InterPro" id="IPR024079">
    <property type="entry name" value="MetalloPept_cat_dom_sf"/>
</dbReference>
<feature type="domain" description="EGF-like" evidence="17">
    <location>
        <begin position="689"/>
        <end position="722"/>
    </location>
</feature>
<evidence type="ECO:0000256" key="3">
    <source>
        <dbReference type="ARBA" id="ARBA00004613"/>
    </source>
</evidence>
<reference evidence="21" key="1">
    <citation type="submission" date="2025-08" db="UniProtKB">
        <authorList>
            <consortium name="RefSeq"/>
        </authorList>
    </citation>
    <scope>IDENTIFICATION</scope>
    <source>
        <tissue evidence="21">Liver</tissue>
    </source>
</reference>
<evidence type="ECO:0000256" key="4">
    <source>
        <dbReference type="ARBA" id="ARBA00022525"/>
    </source>
</evidence>
<dbReference type="OrthoDB" id="5951731at2759"/>
<evidence type="ECO:0000259" key="18">
    <source>
        <dbReference type="PROSITE" id="PS50214"/>
    </source>
</evidence>
<keyword evidence="15" id="KW-0245">EGF-like domain</keyword>
<dbReference type="InterPro" id="IPR001762">
    <property type="entry name" value="Disintegrin_dom"/>
</dbReference>
<evidence type="ECO:0000256" key="16">
    <source>
        <dbReference type="PROSITE-ProRule" id="PRU00276"/>
    </source>
</evidence>
<dbReference type="FunFam" id="3.40.390.10:FF:000002">
    <property type="entry name" value="Disintegrin and metalloproteinase domain-containing protein 22"/>
    <property type="match status" value="1"/>
</dbReference>
<feature type="disulfide bond" evidence="16">
    <location>
        <begin position="415"/>
        <end position="420"/>
    </location>
</feature>
<evidence type="ECO:0000256" key="12">
    <source>
        <dbReference type="ARBA" id="ARBA00023157"/>
    </source>
</evidence>
<dbReference type="PRINTS" id="PR00289">
    <property type="entry name" value="DISINTEGRIN"/>
</dbReference>
<dbReference type="RefSeq" id="XP_007428398.2">
    <property type="nucleotide sequence ID" value="XM_007428336.3"/>
</dbReference>
<dbReference type="Pfam" id="PF01421">
    <property type="entry name" value="Reprolysin"/>
    <property type="match status" value="1"/>
</dbReference>
<evidence type="ECO:0000256" key="14">
    <source>
        <dbReference type="PROSITE-ProRule" id="PRU00068"/>
    </source>
</evidence>
<dbReference type="GO" id="GO:0008584">
    <property type="term" value="P:male gonad development"/>
    <property type="evidence" value="ECO:0007669"/>
    <property type="project" value="TreeGrafter"/>
</dbReference>
<dbReference type="InterPro" id="IPR000742">
    <property type="entry name" value="EGF"/>
</dbReference>
<accession>A0A9F2NCH3</accession>
<keyword evidence="13" id="KW-1199">Hemostasis impairing toxin</keyword>
<dbReference type="OMA" id="ICNSHKH"/>
<evidence type="ECO:0000256" key="7">
    <source>
        <dbReference type="ARBA" id="ARBA00022723"/>
    </source>
</evidence>
<dbReference type="Pfam" id="PF01562">
    <property type="entry name" value="Pep_M12B_propep"/>
    <property type="match status" value="1"/>
</dbReference>
<evidence type="ECO:0000256" key="2">
    <source>
        <dbReference type="ARBA" id="ARBA00004479"/>
    </source>
</evidence>
<dbReference type="SMART" id="SM00608">
    <property type="entry name" value="ACR"/>
    <property type="match status" value="1"/>
</dbReference>
<evidence type="ECO:0000256" key="9">
    <source>
        <dbReference type="ARBA" id="ARBA00022833"/>
    </source>
</evidence>
<gene>
    <name evidence="21" type="primary">LOC103066675</name>
</gene>
<dbReference type="SUPFAM" id="SSF57552">
    <property type="entry name" value="Blood coagulation inhibitor (disintegrin)"/>
    <property type="match status" value="1"/>
</dbReference>
<dbReference type="GO" id="GO:0006508">
    <property type="term" value="P:proteolysis"/>
    <property type="evidence" value="ECO:0007669"/>
    <property type="project" value="InterPro"/>
</dbReference>
<dbReference type="CDD" id="cd04269">
    <property type="entry name" value="ZnMc_adamalysin_II_like"/>
    <property type="match status" value="1"/>
</dbReference>
<dbReference type="PROSITE" id="PS00427">
    <property type="entry name" value="DISINTEGRIN_1"/>
    <property type="match status" value="1"/>
</dbReference>
<dbReference type="PROSITE" id="PS50026">
    <property type="entry name" value="EGF_3"/>
    <property type="match status" value="1"/>
</dbReference>
<evidence type="ECO:0000259" key="17">
    <source>
        <dbReference type="PROSITE" id="PS50026"/>
    </source>
</evidence>
<keyword evidence="8" id="KW-0378">Hydrolase</keyword>
<dbReference type="InterPro" id="IPR006586">
    <property type="entry name" value="ADAM_Cys-rich"/>
</dbReference>
<evidence type="ECO:0000313" key="21">
    <source>
        <dbReference type="RefSeq" id="XP_007428398.2"/>
    </source>
</evidence>
<keyword evidence="10" id="KW-1133">Transmembrane helix</keyword>
<dbReference type="GO" id="GO:0090729">
    <property type="term" value="F:toxin activity"/>
    <property type="evidence" value="ECO:0007669"/>
    <property type="project" value="UniProtKB-KW"/>
</dbReference>
<dbReference type="PROSITE" id="PS50215">
    <property type="entry name" value="ADAM_MEPRO"/>
    <property type="match status" value="1"/>
</dbReference>
<feature type="binding site" evidence="16">
    <location>
        <position position="398"/>
    </location>
    <ligand>
        <name>Zn(2+)</name>
        <dbReference type="ChEBI" id="CHEBI:29105"/>
        <note>catalytic</note>
    </ligand>
</feature>
<organism evidence="20 21">
    <name type="scientific">Python bivittatus</name>
    <name type="common">Burmese python</name>
    <name type="synonym">Python molurus bivittatus</name>
    <dbReference type="NCBI Taxonomy" id="176946"/>
    <lineage>
        <taxon>Eukaryota</taxon>
        <taxon>Metazoa</taxon>
        <taxon>Chordata</taxon>
        <taxon>Craniata</taxon>
        <taxon>Vertebrata</taxon>
        <taxon>Euteleostomi</taxon>
        <taxon>Lepidosauria</taxon>
        <taxon>Squamata</taxon>
        <taxon>Bifurcata</taxon>
        <taxon>Unidentata</taxon>
        <taxon>Episquamata</taxon>
        <taxon>Toxicofera</taxon>
        <taxon>Serpentes</taxon>
        <taxon>Henophidia</taxon>
        <taxon>Pythonidae</taxon>
        <taxon>Python</taxon>
    </lineage>
</organism>
<feature type="domain" description="Disintegrin" evidence="18">
    <location>
        <begin position="464"/>
        <end position="550"/>
    </location>
</feature>
<dbReference type="AlphaFoldDB" id="A0A9F2NCH3"/>
<keyword evidence="20" id="KW-1185">Reference proteome</keyword>
<dbReference type="GO" id="GO:0046872">
    <property type="term" value="F:metal ion binding"/>
    <property type="evidence" value="ECO:0007669"/>
    <property type="project" value="UniProtKB-KW"/>
</dbReference>
<dbReference type="GO" id="GO:0005576">
    <property type="term" value="C:extracellular region"/>
    <property type="evidence" value="ECO:0007669"/>
    <property type="project" value="UniProtKB-SubCell"/>
</dbReference>
<dbReference type="KEGG" id="pbi:103066675"/>
<sequence>MPSRRYRKKPFAVQPKGTPWLPSSHYSGGGEVSFLSSTFHLAASTTVTLQREAGPPLPWFLKGEMGLGSAKRGFLCLVFAAGIFWSQAPPQGFPFISYEVIIPRRMAPRRGREPQDLTYLMEIEGKGHVVHLRQKRDFVPKHFPVFTYNEDGDIEVDYPFIKNDCFYYGFVHGEPSSLVTLSSCSGGLRGFLQVGNKLYEIEPVQASVSFQHVVYRLEEKGNEVQMRCGVMEEDKNHQEAMIQNRENIISKSTLGGLWQTYPRYMKIAVVVEHERYVQFGKNETFTARQVLDAVHIADSLYKPLGIHLVVVGLEIWSQKNLIAIAKSIDELLDTFNTWRKTILVQHLRHDVGHLFVYKHFGIKFGLSFVGSVCDPNWASAVEAFITSSLFSFTITFAHQLGHNLGMQHDEKSCTCNQHSCIMAPLQSNTSKFSNCSYTSYSKLMDNSRKQCLLIPPEHEKLYDLKNCGNKVVESGEQCDCGSKFHCESDVCCQSNCMLRSGATCAFGKCCADCQLLPAGTVCRERTNMCDLPEYCTGVSEWCPEDVYVQDGAPCSDGAYCYHGKCSTHNEQCKVIFGKEALVAPLDCFKEINTRGDRFGNCGIIPGNMYKKCENNNVLCGRVQCVNIGEVPNLNEQNTIIQTPLSNHLCWGTDSPSGIGVTDIGAVRDGTQCGIGMICINGDCIKVSLLNYDCNQTKCHNRGICNSHKHCHCNSGWAPPYCLKEGSGGSIDSGPPPPNSSSGRRTKGIVIGLSAAALLAGFGIL</sequence>
<keyword evidence="9 16" id="KW-0862">Zinc</keyword>
<comment type="caution">
    <text evidence="15">Lacks conserved residue(s) required for the propagation of feature annotation.</text>
</comment>
<dbReference type="GeneID" id="103066675"/>
<dbReference type="GO" id="GO:0009897">
    <property type="term" value="C:external side of plasma membrane"/>
    <property type="evidence" value="ECO:0007669"/>
    <property type="project" value="TreeGrafter"/>
</dbReference>
<evidence type="ECO:0000256" key="10">
    <source>
        <dbReference type="ARBA" id="ARBA00022989"/>
    </source>
</evidence>
<evidence type="ECO:0000256" key="6">
    <source>
        <dbReference type="ARBA" id="ARBA00022692"/>
    </source>
</evidence>
<dbReference type="InterPro" id="IPR002870">
    <property type="entry name" value="Peptidase_M12B_N"/>
</dbReference>
<keyword evidence="11" id="KW-0472">Membrane</keyword>
<dbReference type="SUPFAM" id="SSF55486">
    <property type="entry name" value="Metalloproteases ('zincins'), catalytic domain"/>
    <property type="match status" value="1"/>
</dbReference>
<evidence type="ECO:0000256" key="8">
    <source>
        <dbReference type="ARBA" id="ARBA00022801"/>
    </source>
</evidence>
<evidence type="ECO:0000313" key="20">
    <source>
        <dbReference type="Proteomes" id="UP000695026"/>
    </source>
</evidence>
<feature type="domain" description="Peptidase M12B" evidence="19">
    <location>
        <begin position="263"/>
        <end position="456"/>
    </location>
</feature>
<dbReference type="PROSITE" id="PS50214">
    <property type="entry name" value="DISINTEGRIN_2"/>
    <property type="match status" value="1"/>
</dbReference>
<dbReference type="InterPro" id="IPR001590">
    <property type="entry name" value="Peptidase_M12B"/>
</dbReference>
<keyword evidence="6" id="KW-0812">Transmembrane</keyword>
<evidence type="ECO:0000256" key="15">
    <source>
        <dbReference type="PROSITE-ProRule" id="PRU00076"/>
    </source>
</evidence>
<dbReference type="InterPro" id="IPR036436">
    <property type="entry name" value="Disintegrin_dom_sf"/>
</dbReference>
<dbReference type="Gene3D" id="4.10.70.10">
    <property type="entry name" value="Disintegrin domain"/>
    <property type="match status" value="1"/>
</dbReference>
<comment type="cofactor">
    <cofactor evidence="1">
        <name>Zn(2+)</name>
        <dbReference type="ChEBI" id="CHEBI:29105"/>
    </cofactor>
</comment>
<dbReference type="FunFam" id="4.10.70.10:FF:000001">
    <property type="entry name" value="Disintegrin and metalloproteinase domain-containing protein 22"/>
    <property type="match status" value="1"/>
</dbReference>
<dbReference type="Pfam" id="PF08516">
    <property type="entry name" value="ADAM_CR"/>
    <property type="match status" value="1"/>
</dbReference>
<proteinExistence type="predicted"/>
<evidence type="ECO:0000256" key="13">
    <source>
        <dbReference type="ARBA" id="ARBA00023240"/>
    </source>
</evidence>
<evidence type="ECO:0000259" key="19">
    <source>
        <dbReference type="PROSITE" id="PS50215"/>
    </source>
</evidence>
<dbReference type="PROSITE" id="PS01186">
    <property type="entry name" value="EGF_2"/>
    <property type="match status" value="1"/>
</dbReference>
<dbReference type="Proteomes" id="UP000695026">
    <property type="component" value="Unplaced"/>
</dbReference>
<comment type="subcellular location">
    <subcellularLocation>
        <location evidence="2">Membrane</location>
        <topology evidence="2">Single-pass type I membrane protein</topology>
    </subcellularLocation>
    <subcellularLocation>
        <location evidence="3">Secreted</location>
    </subcellularLocation>
</comment>
<evidence type="ECO:0000256" key="1">
    <source>
        <dbReference type="ARBA" id="ARBA00001947"/>
    </source>
</evidence>
<feature type="disulfide bond" evidence="14">
    <location>
        <begin position="522"/>
        <end position="542"/>
    </location>
</feature>
<dbReference type="GO" id="GO:0004222">
    <property type="term" value="F:metalloendopeptidase activity"/>
    <property type="evidence" value="ECO:0007669"/>
    <property type="project" value="InterPro"/>
</dbReference>
<evidence type="ECO:0000256" key="5">
    <source>
        <dbReference type="ARBA" id="ARBA00022656"/>
    </source>
</evidence>
<dbReference type="Pfam" id="PF00200">
    <property type="entry name" value="Disintegrin"/>
    <property type="match status" value="1"/>
</dbReference>
<dbReference type="Gene3D" id="3.40.390.10">
    <property type="entry name" value="Collagenase (Catalytic Domain)"/>
    <property type="match status" value="1"/>
</dbReference>
<dbReference type="PANTHER" id="PTHR11905">
    <property type="entry name" value="ADAM A DISINTEGRIN AND METALLOPROTEASE DOMAIN"/>
    <property type="match status" value="1"/>
</dbReference>
<name>A0A9F2NCH3_PYTBI</name>
<dbReference type="InterPro" id="IPR034027">
    <property type="entry name" value="Reprolysin_adamalysin"/>
</dbReference>
<dbReference type="PANTHER" id="PTHR11905:SF251">
    <property type="entry name" value="MEDIATOR COMPLEX SUBUNIT 6"/>
    <property type="match status" value="1"/>
</dbReference>
<evidence type="ECO:0000256" key="11">
    <source>
        <dbReference type="ARBA" id="ARBA00023136"/>
    </source>
</evidence>
<dbReference type="SMART" id="SM00050">
    <property type="entry name" value="DISIN"/>
    <property type="match status" value="1"/>
</dbReference>
<dbReference type="InterPro" id="IPR018358">
    <property type="entry name" value="Disintegrin_CS"/>
</dbReference>
<protein>
    <submittedName>
        <fullName evidence="21">Disintegrin and metalloproteinase domain-containing protein 20-like</fullName>
    </submittedName>
</protein>
<keyword evidence="5" id="KW-0800">Toxin</keyword>